<evidence type="ECO:0000313" key="2">
    <source>
        <dbReference type="EMBL" id="QJA73211.1"/>
    </source>
</evidence>
<dbReference type="Pfam" id="PF24175">
    <property type="entry name" value="SU10_adaptor"/>
    <property type="match status" value="1"/>
</dbReference>
<dbReference type="InterPro" id="IPR056209">
    <property type="entry name" value="SU10_adaptor"/>
</dbReference>
<protein>
    <submittedName>
        <fullName evidence="1">Uncharacterized protein</fullName>
    </submittedName>
</protein>
<dbReference type="AlphaFoldDB" id="A0A6M3J1I8"/>
<accession>A0A6M3J1I8</accession>
<gene>
    <name evidence="2" type="ORF">MM415A02429_0006</name>
    <name evidence="1" type="ORF">MM415B00664_0022</name>
</gene>
<reference evidence="1" key="1">
    <citation type="submission" date="2020-03" db="EMBL/GenBank/DDBJ databases">
        <title>The deep terrestrial virosphere.</title>
        <authorList>
            <person name="Holmfeldt K."/>
            <person name="Nilsson E."/>
            <person name="Simone D."/>
            <person name="Lopez-Fernandez M."/>
            <person name="Wu X."/>
            <person name="de Brujin I."/>
            <person name="Lundin D."/>
            <person name="Andersson A."/>
            <person name="Bertilsson S."/>
            <person name="Dopson M."/>
        </authorList>
    </citation>
    <scope>NUCLEOTIDE SEQUENCE</scope>
    <source>
        <strain evidence="2">MM415A02429</strain>
        <strain evidence="1">MM415B00664</strain>
    </source>
</reference>
<proteinExistence type="predicted"/>
<name>A0A6M3J1I8_9ZZZZ</name>
<sequence>MTITDSSTALTTAYTEQSIVGFTEGVLGDIAACVLEVETKLQRGVLSTTTKPTATQVQNWLKRAKMELAEVRSFTFNRKYAYMTTVAGTYRYSLPDDYNGGKTRIKDTTNDEWITIWQDNWFDRKYPDPSAIAYSDEFIACVKNMELWLGPPPGGSYQLEIEYDRSGAETTADDFEWLPELERYRCCDFAISEAFEALGDFQKANIYKAKWGQGVQKARHADGKRRWSEMNYQALSVFQTGSGIK</sequence>
<dbReference type="EMBL" id="MT141488">
    <property type="protein sequence ID" value="QJA63031.1"/>
    <property type="molecule type" value="Genomic_DNA"/>
</dbReference>
<evidence type="ECO:0000313" key="1">
    <source>
        <dbReference type="EMBL" id="QJA63031.1"/>
    </source>
</evidence>
<organism evidence="1">
    <name type="scientific">viral metagenome</name>
    <dbReference type="NCBI Taxonomy" id="1070528"/>
    <lineage>
        <taxon>unclassified sequences</taxon>
        <taxon>metagenomes</taxon>
        <taxon>organismal metagenomes</taxon>
    </lineage>
</organism>
<dbReference type="EMBL" id="MT142010">
    <property type="protein sequence ID" value="QJA73211.1"/>
    <property type="molecule type" value="Genomic_DNA"/>
</dbReference>